<evidence type="ECO:0000256" key="7">
    <source>
        <dbReference type="ARBA" id="ARBA00022842"/>
    </source>
</evidence>
<proteinExistence type="predicted"/>
<comment type="caution">
    <text evidence="11">The sequence shown here is derived from an EMBL/GenBank/DDBJ whole genome shotgun (WGS) entry which is preliminary data.</text>
</comment>
<name>A0A6H3FAF5_9BACT</name>
<dbReference type="InterPro" id="IPR002586">
    <property type="entry name" value="CobQ/CobB/MinD/ParA_Nub-bd_dom"/>
</dbReference>
<feature type="domain" description="CobQ/CobB/MinD/ParA nucleotide binding" evidence="9">
    <location>
        <begin position="13"/>
        <end position="214"/>
    </location>
</feature>
<reference evidence="11 12" key="1">
    <citation type="submission" date="2018-12" db="EMBL/GenBank/DDBJ databases">
        <title>First genome draft of Desulfovibrio legallis sp. nov.</title>
        <authorList>
            <person name="Ben Dhia O."/>
            <person name="Najjari A."/>
            <person name="Ferjani R."/>
            <person name="Fhoula I."/>
            <person name="Fardeau M.-L."/>
            <person name="Boudabbous A."/>
            <person name="Ouzari H.I."/>
        </authorList>
    </citation>
    <scope>NUCLEOTIDE SEQUENCE [LARGE SCALE GENOMIC DNA]</scope>
    <source>
        <strain evidence="11 12">H1T</strain>
    </source>
</reference>
<evidence type="ECO:0000256" key="8">
    <source>
        <dbReference type="ARBA" id="ARBA00022962"/>
    </source>
</evidence>
<dbReference type="PANTHER" id="PTHR43873:SF1">
    <property type="entry name" value="COBYRINATE A,C-DIAMIDE SYNTHASE"/>
    <property type="match status" value="1"/>
</dbReference>
<evidence type="ECO:0000259" key="10">
    <source>
        <dbReference type="Pfam" id="PF07685"/>
    </source>
</evidence>
<evidence type="ECO:0000256" key="5">
    <source>
        <dbReference type="ARBA" id="ARBA00022741"/>
    </source>
</evidence>
<dbReference type="SUPFAM" id="SSF52540">
    <property type="entry name" value="P-loop containing nucleoside triphosphate hydrolases"/>
    <property type="match status" value="1"/>
</dbReference>
<keyword evidence="12" id="KW-1185">Reference proteome</keyword>
<protein>
    <submittedName>
        <fullName evidence="11">Cobyrinate a,c-diamide synthase</fullName>
    </submittedName>
</protein>
<evidence type="ECO:0000313" key="11">
    <source>
        <dbReference type="EMBL" id="TBH79485.1"/>
    </source>
</evidence>
<accession>A0A6H3FAF5</accession>
<gene>
    <name evidence="11" type="ORF">EB812_07780</name>
</gene>
<dbReference type="Pfam" id="PF07685">
    <property type="entry name" value="GATase_3"/>
    <property type="match status" value="1"/>
</dbReference>
<dbReference type="GO" id="GO:0009236">
    <property type="term" value="P:cobalamin biosynthetic process"/>
    <property type="evidence" value="ECO:0007669"/>
    <property type="project" value="UniProtKB-KW"/>
</dbReference>
<keyword evidence="3" id="KW-0169">Cobalamin biosynthesis</keyword>
<dbReference type="RefSeq" id="WP_130958010.1">
    <property type="nucleotide sequence ID" value="NZ_JBHSHA010000014.1"/>
</dbReference>
<dbReference type="Gene3D" id="3.40.50.300">
    <property type="entry name" value="P-loop containing nucleotide triphosphate hydrolases"/>
    <property type="match status" value="1"/>
</dbReference>
<dbReference type="NCBIfam" id="NF002204">
    <property type="entry name" value="PRK01077.1"/>
    <property type="match status" value="1"/>
</dbReference>
<feature type="domain" description="CobB/CobQ-like glutamine amidotransferase" evidence="10">
    <location>
        <begin position="331"/>
        <end position="521"/>
    </location>
</feature>
<dbReference type="InterPro" id="IPR027417">
    <property type="entry name" value="P-loop_NTPase"/>
</dbReference>
<keyword evidence="5" id="KW-0547">Nucleotide-binding</keyword>
<dbReference type="PANTHER" id="PTHR43873">
    <property type="entry name" value="COBYRINATE A,C-DIAMIDE SYNTHASE"/>
    <property type="match status" value="1"/>
</dbReference>
<evidence type="ECO:0000313" key="12">
    <source>
        <dbReference type="Proteomes" id="UP000292919"/>
    </source>
</evidence>
<keyword evidence="6" id="KW-0067">ATP-binding</keyword>
<evidence type="ECO:0000256" key="4">
    <source>
        <dbReference type="ARBA" id="ARBA00022598"/>
    </source>
</evidence>
<comment type="cofactor">
    <cofactor evidence="1">
        <name>Mg(2+)</name>
        <dbReference type="ChEBI" id="CHEBI:18420"/>
    </cofactor>
</comment>
<organism evidence="11 12">
    <name type="scientific">Desulfovibrio legallii</name>
    <dbReference type="NCBI Taxonomy" id="571438"/>
    <lineage>
        <taxon>Bacteria</taxon>
        <taxon>Pseudomonadati</taxon>
        <taxon>Thermodesulfobacteriota</taxon>
        <taxon>Desulfovibrionia</taxon>
        <taxon>Desulfovibrionales</taxon>
        <taxon>Desulfovibrionaceae</taxon>
        <taxon>Desulfovibrio</taxon>
    </lineage>
</organism>
<dbReference type="Proteomes" id="UP000292919">
    <property type="component" value="Unassembled WGS sequence"/>
</dbReference>
<dbReference type="SUPFAM" id="SSF52317">
    <property type="entry name" value="Class I glutamine amidotransferase-like"/>
    <property type="match status" value="1"/>
</dbReference>
<evidence type="ECO:0000256" key="1">
    <source>
        <dbReference type="ARBA" id="ARBA00001946"/>
    </source>
</evidence>
<dbReference type="PROSITE" id="PS51274">
    <property type="entry name" value="GATASE_COBBQ"/>
    <property type="match status" value="1"/>
</dbReference>
<dbReference type="AlphaFoldDB" id="A0A6H3FAF5"/>
<comment type="pathway">
    <text evidence="2">Cofactor biosynthesis; adenosylcobalamin biosynthesis.</text>
</comment>
<dbReference type="InterPro" id="IPR004484">
    <property type="entry name" value="CbiA/CobB_synth"/>
</dbReference>
<dbReference type="GO" id="GO:0005524">
    <property type="term" value="F:ATP binding"/>
    <property type="evidence" value="ECO:0007669"/>
    <property type="project" value="UniProtKB-KW"/>
</dbReference>
<dbReference type="EMBL" id="SIXC01000008">
    <property type="protein sequence ID" value="TBH79485.1"/>
    <property type="molecule type" value="Genomic_DNA"/>
</dbReference>
<evidence type="ECO:0000259" key="9">
    <source>
        <dbReference type="Pfam" id="PF01656"/>
    </source>
</evidence>
<evidence type="ECO:0000256" key="3">
    <source>
        <dbReference type="ARBA" id="ARBA00022573"/>
    </source>
</evidence>
<evidence type="ECO:0000256" key="6">
    <source>
        <dbReference type="ARBA" id="ARBA00022840"/>
    </source>
</evidence>
<keyword evidence="7" id="KW-0460">Magnesium</keyword>
<dbReference type="InterPro" id="IPR029062">
    <property type="entry name" value="Class_I_gatase-like"/>
</dbReference>
<sequence>MPSSGPCALPRLCVTALAGGGGKTLLTLGLAGALRRQGLTVQPFKKGPDYIDAAWLALAAGRPCTNLDPYFLPPERLRALFVHTLRTACAVFSGPGGADVAGQAASVLGLVEGNRGLFDGLDVAGSCSTAALARELACPVLLSLDCTKMTRTAAAVVRGVQAFEPDVPLVGVVLNRVGSARHENLLRRALETYTDLPVLGALPRLAANPLPERHMGLAARGDALGPQAADALERLAALAREHLDLPAVLGLARHAPPFTAAAFWPATPELAATVSADQTTSAPHATGTPPPDPAPAVCICSAAPRALVVPPVVAERTPCAAPAPARETAPRIGYVRDAALWFYYGENLEALERAGARLIRLSTLDAAPWPALDGLYLGGGFPEDCAAELSLSPQLTGLRRLADAGLPIYAECGGFMLLSQGIEREGRLWPMAGIFPVTAQFLPRPQGLGYVCGRVTAANPFFPLGLELRGHEFHYSRCRWQGNPPHFALRLDKGVGMGRAQGQTLDGLLHRQVWASYTHIFAPAVPCWAHNFAAAARAFAERARKKRENSGQARG</sequence>
<dbReference type="Gene3D" id="3.40.50.880">
    <property type="match status" value="1"/>
</dbReference>
<keyword evidence="4" id="KW-0436">Ligase</keyword>
<dbReference type="InterPro" id="IPR011698">
    <property type="entry name" value="GATase_3"/>
</dbReference>
<evidence type="ECO:0000256" key="2">
    <source>
        <dbReference type="ARBA" id="ARBA00004953"/>
    </source>
</evidence>
<dbReference type="Pfam" id="PF01656">
    <property type="entry name" value="CbiA"/>
    <property type="match status" value="1"/>
</dbReference>
<dbReference type="GO" id="GO:0042242">
    <property type="term" value="F:cobyrinic acid a,c-diamide synthase activity"/>
    <property type="evidence" value="ECO:0007669"/>
    <property type="project" value="InterPro"/>
</dbReference>
<keyword evidence="8" id="KW-0315">Glutamine amidotransferase</keyword>